<organism evidence="1 2">
    <name type="scientific">Eumeta variegata</name>
    <name type="common">Bagworm moth</name>
    <name type="synonym">Eumeta japonica</name>
    <dbReference type="NCBI Taxonomy" id="151549"/>
    <lineage>
        <taxon>Eukaryota</taxon>
        <taxon>Metazoa</taxon>
        <taxon>Ecdysozoa</taxon>
        <taxon>Arthropoda</taxon>
        <taxon>Hexapoda</taxon>
        <taxon>Insecta</taxon>
        <taxon>Pterygota</taxon>
        <taxon>Neoptera</taxon>
        <taxon>Endopterygota</taxon>
        <taxon>Lepidoptera</taxon>
        <taxon>Glossata</taxon>
        <taxon>Ditrysia</taxon>
        <taxon>Tineoidea</taxon>
        <taxon>Psychidae</taxon>
        <taxon>Oiketicinae</taxon>
        <taxon>Eumeta</taxon>
    </lineage>
</organism>
<reference evidence="1 2" key="1">
    <citation type="journal article" date="2019" name="Commun. Biol.">
        <title>The bagworm genome reveals a unique fibroin gene that provides high tensile strength.</title>
        <authorList>
            <person name="Kono N."/>
            <person name="Nakamura H."/>
            <person name="Ohtoshi R."/>
            <person name="Tomita M."/>
            <person name="Numata K."/>
            <person name="Arakawa K."/>
        </authorList>
    </citation>
    <scope>NUCLEOTIDE SEQUENCE [LARGE SCALE GENOMIC DNA]</scope>
</reference>
<keyword evidence="2" id="KW-1185">Reference proteome</keyword>
<accession>A0A4C1TNL7</accession>
<dbReference type="Proteomes" id="UP000299102">
    <property type="component" value="Unassembled WGS sequence"/>
</dbReference>
<evidence type="ECO:0000313" key="2">
    <source>
        <dbReference type="Proteomes" id="UP000299102"/>
    </source>
</evidence>
<name>A0A4C1TNL7_EUMVA</name>
<dbReference type="AlphaFoldDB" id="A0A4C1TNL7"/>
<sequence length="78" mass="8414">MKSHGDLVARVGQLGMHVGNQCFAIGPSLVSGMRSDVAFPLNVVLQGSLVRLQKRCAFQPTLKPLYNDKLVIPAKAQP</sequence>
<gene>
    <name evidence="1" type="ORF">EVAR_73522_1</name>
</gene>
<evidence type="ECO:0000313" key="1">
    <source>
        <dbReference type="EMBL" id="GBP15251.1"/>
    </source>
</evidence>
<protein>
    <submittedName>
        <fullName evidence="1">Uncharacterized protein</fullName>
    </submittedName>
</protein>
<proteinExistence type="predicted"/>
<dbReference type="EMBL" id="BGZK01005733">
    <property type="protein sequence ID" value="GBP15251.1"/>
    <property type="molecule type" value="Genomic_DNA"/>
</dbReference>
<comment type="caution">
    <text evidence="1">The sequence shown here is derived from an EMBL/GenBank/DDBJ whole genome shotgun (WGS) entry which is preliminary data.</text>
</comment>